<dbReference type="InterPro" id="IPR013430">
    <property type="entry name" value="Toxin_antidote_HigA"/>
</dbReference>
<dbReference type="InterPro" id="IPR052345">
    <property type="entry name" value="Rad_response_metalloprotease"/>
</dbReference>
<dbReference type="InterPro" id="IPR001387">
    <property type="entry name" value="Cro/C1-type_HTH"/>
</dbReference>
<evidence type="ECO:0000313" key="3">
    <source>
        <dbReference type="EMBL" id="CQR72848.1"/>
    </source>
</evidence>
<dbReference type="Pfam" id="PF06114">
    <property type="entry name" value="Peptidase_M78"/>
    <property type="match status" value="1"/>
</dbReference>
<dbReference type="Gene3D" id="1.10.260.40">
    <property type="entry name" value="lambda repressor-like DNA-binding domains"/>
    <property type="match status" value="1"/>
</dbReference>
<comment type="similarity">
    <text evidence="1">Belongs to the short-chain fatty acyl-CoA assimilation regulator (ScfR) family.</text>
</comment>
<reference evidence="4" key="1">
    <citation type="submission" date="2015-03" db="EMBL/GenBank/DDBJ databases">
        <authorList>
            <person name="Nijsse Bart"/>
        </authorList>
    </citation>
    <scope>NUCLEOTIDE SEQUENCE [LARGE SCALE GENOMIC DNA]</scope>
</reference>
<feature type="domain" description="HTH cro/C1-type" evidence="2">
    <location>
        <begin position="19"/>
        <end position="73"/>
    </location>
</feature>
<proteinExistence type="inferred from homology"/>
<accession>A0A0U1KZK1</accession>
<dbReference type="RefSeq" id="WP_021168534.1">
    <property type="nucleotide sequence ID" value="NZ_CTRP01000011.1"/>
</dbReference>
<dbReference type="Gene3D" id="1.10.10.2910">
    <property type="match status" value="1"/>
</dbReference>
<dbReference type="PANTHER" id="PTHR43236">
    <property type="entry name" value="ANTITOXIN HIGA1"/>
    <property type="match status" value="1"/>
</dbReference>
<dbReference type="AlphaFoldDB" id="A0A0U1KZK1"/>
<gene>
    <name evidence="3" type="ORF">SpAn4DRAFT_3308</name>
</gene>
<evidence type="ECO:0000256" key="1">
    <source>
        <dbReference type="ARBA" id="ARBA00007227"/>
    </source>
</evidence>
<dbReference type="Proteomes" id="UP000049855">
    <property type="component" value="Unassembled WGS sequence"/>
</dbReference>
<evidence type="ECO:0000259" key="2">
    <source>
        <dbReference type="PROSITE" id="PS50943"/>
    </source>
</evidence>
<dbReference type="PROSITE" id="PS50943">
    <property type="entry name" value="HTH_CROC1"/>
    <property type="match status" value="1"/>
</dbReference>
<dbReference type="PANTHER" id="PTHR43236:SF2">
    <property type="entry name" value="BLL0069 PROTEIN"/>
    <property type="match status" value="1"/>
</dbReference>
<dbReference type="CDD" id="cd00093">
    <property type="entry name" value="HTH_XRE"/>
    <property type="match status" value="1"/>
</dbReference>
<dbReference type="InterPro" id="IPR010359">
    <property type="entry name" value="IrrE_HExxH"/>
</dbReference>
<evidence type="ECO:0000313" key="4">
    <source>
        <dbReference type="Proteomes" id="UP000049855"/>
    </source>
</evidence>
<protein>
    <submittedName>
        <fullName evidence="3">HigA protein (Antitoxin to HigB)</fullName>
    </submittedName>
</protein>
<dbReference type="Pfam" id="PF01381">
    <property type="entry name" value="HTH_3"/>
    <property type="match status" value="1"/>
</dbReference>
<dbReference type="SUPFAM" id="SSF47413">
    <property type="entry name" value="lambda repressor-like DNA-binding domains"/>
    <property type="match status" value="1"/>
</dbReference>
<name>A0A0U1KZK1_9FIRM</name>
<dbReference type="GO" id="GO:0003677">
    <property type="term" value="F:DNA binding"/>
    <property type="evidence" value="ECO:0007669"/>
    <property type="project" value="InterPro"/>
</dbReference>
<sequence length="360" mass="41147">MEKRNKYSPDIAIPPGVTLLEVLEELGMTQAELAERTARPTKTINEIIKGKAAITPETALQLETVLKVPARFWNNLEMNYRETLARIEEREVLQEQLEWLKGVPVNSMARFGWIKKNSDSIEQLKEVLSFFGVASVRGWEKTWDKQLGCAFRKSNKYEMDRIALAAWLRAGQLEAKDVACQPFDSERFLGILPDIRKLTITDPDVFVTKVRELCSATGVAVIFVRELPKLPVNGVTYWPSTNKAIIQLTLRYKADDQLWFSFFHEAAHILKHGKRDFYEEFSDDTEGWEQEANAFAADLLIPADAFKYFASRRIFDEHTIQVFANSVGIAPGIVVGRLQHEGLLSYSSRLNRLKKKFFLG</sequence>
<dbReference type="NCBIfam" id="TIGR02607">
    <property type="entry name" value="antidote_HigA"/>
    <property type="match status" value="1"/>
</dbReference>
<organism evidence="3 4">
    <name type="scientific">Sporomusa ovata</name>
    <dbReference type="NCBI Taxonomy" id="2378"/>
    <lineage>
        <taxon>Bacteria</taxon>
        <taxon>Bacillati</taxon>
        <taxon>Bacillota</taxon>
        <taxon>Negativicutes</taxon>
        <taxon>Selenomonadales</taxon>
        <taxon>Sporomusaceae</taxon>
        <taxon>Sporomusa</taxon>
    </lineage>
</organism>
<dbReference type="SMART" id="SM00530">
    <property type="entry name" value="HTH_XRE"/>
    <property type="match status" value="1"/>
</dbReference>
<dbReference type="InterPro" id="IPR010982">
    <property type="entry name" value="Lambda_DNA-bd_dom_sf"/>
</dbReference>
<dbReference type="EMBL" id="CTRP01000011">
    <property type="protein sequence ID" value="CQR72848.1"/>
    <property type="molecule type" value="Genomic_DNA"/>
</dbReference>
<keyword evidence="4" id="KW-1185">Reference proteome</keyword>